<dbReference type="RefSeq" id="WP_140011137.1">
    <property type="nucleotide sequence ID" value="NZ_JBHMDG010000022.1"/>
</dbReference>
<feature type="domain" description="PAS" evidence="2">
    <location>
        <begin position="178"/>
        <end position="231"/>
    </location>
</feature>
<dbReference type="SMART" id="SM00086">
    <property type="entry name" value="PAC"/>
    <property type="match status" value="1"/>
</dbReference>
<protein>
    <submittedName>
        <fullName evidence="4">SpoIIE family protein phosphatase</fullName>
    </submittedName>
</protein>
<evidence type="ECO:0000256" key="1">
    <source>
        <dbReference type="ARBA" id="ARBA00022801"/>
    </source>
</evidence>
<dbReference type="Pfam" id="PF13426">
    <property type="entry name" value="PAS_9"/>
    <property type="match status" value="1"/>
</dbReference>
<dbReference type="SMART" id="SM00331">
    <property type="entry name" value="PP2C_SIG"/>
    <property type="match status" value="1"/>
</dbReference>
<dbReference type="Pfam" id="PF07228">
    <property type="entry name" value="SpoIIE"/>
    <property type="match status" value="1"/>
</dbReference>
<accession>A0ABV5KFD5</accession>
<evidence type="ECO:0000313" key="4">
    <source>
        <dbReference type="EMBL" id="MFB9314565.1"/>
    </source>
</evidence>
<dbReference type="PANTHER" id="PTHR43156:SF2">
    <property type="entry name" value="STAGE II SPORULATION PROTEIN E"/>
    <property type="match status" value="1"/>
</dbReference>
<dbReference type="PROSITE" id="PS50112">
    <property type="entry name" value="PAS"/>
    <property type="match status" value="1"/>
</dbReference>
<dbReference type="InterPro" id="IPR001932">
    <property type="entry name" value="PPM-type_phosphatase-like_dom"/>
</dbReference>
<dbReference type="EMBL" id="JBHMDG010000022">
    <property type="protein sequence ID" value="MFB9314565.1"/>
    <property type="molecule type" value="Genomic_DNA"/>
</dbReference>
<dbReference type="Gene3D" id="3.30.450.20">
    <property type="entry name" value="PAS domain"/>
    <property type="match status" value="1"/>
</dbReference>
<dbReference type="Gene3D" id="3.60.40.10">
    <property type="entry name" value="PPM-type phosphatase domain"/>
    <property type="match status" value="1"/>
</dbReference>
<dbReference type="InterPro" id="IPR000700">
    <property type="entry name" value="PAS-assoc_C"/>
</dbReference>
<dbReference type="SUPFAM" id="SSF81606">
    <property type="entry name" value="PP2C-like"/>
    <property type="match status" value="1"/>
</dbReference>
<dbReference type="InterPro" id="IPR000014">
    <property type="entry name" value="PAS"/>
</dbReference>
<dbReference type="SUPFAM" id="SSF55785">
    <property type="entry name" value="PYP-like sensor domain (PAS domain)"/>
    <property type="match status" value="1"/>
</dbReference>
<evidence type="ECO:0000259" key="3">
    <source>
        <dbReference type="PROSITE" id="PS50113"/>
    </source>
</evidence>
<keyword evidence="5" id="KW-1185">Reference proteome</keyword>
<feature type="domain" description="PAC" evidence="3">
    <location>
        <begin position="232"/>
        <end position="286"/>
    </location>
</feature>
<proteinExistence type="predicted"/>
<dbReference type="PROSITE" id="PS50113">
    <property type="entry name" value="PAC"/>
    <property type="match status" value="1"/>
</dbReference>
<sequence>MSAGLQAETVRRQAPAAVLMVDLTTRQVVHVNGVATELAPGVTLPVHLDEWSDAASLRDLDGAELSETSHPLSRVARDEPVLGQAVSAARRSALGERREPLWVVALPLVDAPVLHDHALVVLIPLVEAAIDSLPSDLAAVADDAVGLAAAGLEASDLGGDLRDRALGATALAFTVADALDPEQPLLWVNSAFTATTGYGRDEVLGRNCRFLQGPETDPVSRGHLRDAIDRGVSASITLLNYRKDGSEFWNQVDLSPVRDAEGRVAHFVGIQTDVTVRVEAELEARRALAAEQEARADAEATRTRLSFLVEAVNRLSGTLDVAECADRLLGLVVPYLADWALLVHDDLSGAPASTVKGRHRDQRRQGEVDALAAVLPRALLDGGVADVLLGESQVRIIGGLDSTDSLEERAGYLSDLSVTDLTRALGGREALLVALPGRSTNRDVLILVRTGERKAFDDTDTTTALDLGRRAGLILDNAALYQAQARIAEVLQRSLLPELQPVAGVDAAARYQANERGAEVGGDFYELLDLGEAGLAIAVGDVTGHDILAAAAMGHLKGLLRAAAHERHQRPAAVLEHVDHLMLGLGMPTLATAVFAHVAPLADGWRLTWSSAGHPPLIVRDADGSVTALDVHHNDQLLGLAETARTQHSVDLGRGATVLAYTDGLMERRGEIFDVGLGRLVDLVTSGPDDAEELCDHLIAGTADGPRDDDTALLVVRLP</sequence>
<dbReference type="InterPro" id="IPR052016">
    <property type="entry name" value="Bact_Sigma-Reg"/>
</dbReference>
<reference evidence="4 5" key="1">
    <citation type="submission" date="2024-09" db="EMBL/GenBank/DDBJ databases">
        <authorList>
            <person name="Sun Q."/>
            <person name="Mori K."/>
        </authorList>
    </citation>
    <scope>NUCLEOTIDE SEQUENCE [LARGE SCALE GENOMIC DNA]</scope>
    <source>
        <strain evidence="4 5">JCM 9626</strain>
    </source>
</reference>
<organism evidence="4 5">
    <name type="scientific">Nocardioides plantarum</name>
    <dbReference type="NCBI Taxonomy" id="29299"/>
    <lineage>
        <taxon>Bacteria</taxon>
        <taxon>Bacillati</taxon>
        <taxon>Actinomycetota</taxon>
        <taxon>Actinomycetes</taxon>
        <taxon>Propionibacteriales</taxon>
        <taxon>Nocardioidaceae</taxon>
        <taxon>Nocardioides</taxon>
    </lineage>
</organism>
<dbReference type="PANTHER" id="PTHR43156">
    <property type="entry name" value="STAGE II SPORULATION PROTEIN E-RELATED"/>
    <property type="match status" value="1"/>
</dbReference>
<comment type="caution">
    <text evidence="4">The sequence shown here is derived from an EMBL/GenBank/DDBJ whole genome shotgun (WGS) entry which is preliminary data.</text>
</comment>
<dbReference type="Proteomes" id="UP001589750">
    <property type="component" value="Unassembled WGS sequence"/>
</dbReference>
<evidence type="ECO:0000313" key="5">
    <source>
        <dbReference type="Proteomes" id="UP001589750"/>
    </source>
</evidence>
<dbReference type="InterPro" id="IPR001610">
    <property type="entry name" value="PAC"/>
</dbReference>
<name>A0ABV5KFD5_9ACTN</name>
<keyword evidence="1" id="KW-0378">Hydrolase</keyword>
<dbReference type="InterPro" id="IPR036457">
    <property type="entry name" value="PPM-type-like_dom_sf"/>
</dbReference>
<evidence type="ECO:0000259" key="2">
    <source>
        <dbReference type="PROSITE" id="PS50112"/>
    </source>
</evidence>
<dbReference type="NCBIfam" id="TIGR00229">
    <property type="entry name" value="sensory_box"/>
    <property type="match status" value="1"/>
</dbReference>
<dbReference type="CDD" id="cd00130">
    <property type="entry name" value="PAS"/>
    <property type="match status" value="1"/>
</dbReference>
<dbReference type="InterPro" id="IPR035965">
    <property type="entry name" value="PAS-like_dom_sf"/>
</dbReference>
<gene>
    <name evidence="4" type="ORF">ACFFRI_16025</name>
</gene>